<evidence type="ECO:0008006" key="5">
    <source>
        <dbReference type="Google" id="ProtNLM"/>
    </source>
</evidence>
<dbReference type="OrthoDB" id="429932at2759"/>
<dbReference type="STRING" id="573508.A0A1E3BKH6"/>
<feature type="transmembrane region" description="Helical" evidence="2">
    <location>
        <begin position="88"/>
        <end position="105"/>
    </location>
</feature>
<feature type="compositionally biased region" description="Low complexity" evidence="1">
    <location>
        <begin position="200"/>
        <end position="229"/>
    </location>
</feature>
<evidence type="ECO:0000313" key="4">
    <source>
        <dbReference type="Proteomes" id="UP000094569"/>
    </source>
</evidence>
<proteinExistence type="predicted"/>
<dbReference type="AlphaFoldDB" id="A0A1E3BKH6"/>
<feature type="transmembrane region" description="Helical" evidence="2">
    <location>
        <begin position="125"/>
        <end position="145"/>
    </location>
</feature>
<dbReference type="PANTHER" id="PTHR28003:SF1">
    <property type="entry name" value="NUCLEOPORIN POM34"/>
    <property type="match status" value="1"/>
</dbReference>
<dbReference type="VEuPathDB" id="FungiDB:SI65_03909"/>
<dbReference type="GO" id="GO:0030474">
    <property type="term" value="P:spindle pole body duplication"/>
    <property type="evidence" value="ECO:0007669"/>
    <property type="project" value="TreeGrafter"/>
</dbReference>
<evidence type="ECO:0000256" key="1">
    <source>
        <dbReference type="SAM" id="MobiDB-lite"/>
    </source>
</evidence>
<reference evidence="3 4" key="1">
    <citation type="journal article" date="2016" name="BMC Genomics">
        <title>Comparative genomic and transcriptomic analyses of the Fuzhuan brick tea-fermentation fungus Aspergillus cristatus.</title>
        <authorList>
            <person name="Ge Y."/>
            <person name="Wang Y."/>
            <person name="Liu Y."/>
            <person name="Tan Y."/>
            <person name="Ren X."/>
            <person name="Zhang X."/>
            <person name="Hyde K.D."/>
            <person name="Liu Y."/>
            <person name="Liu Z."/>
        </authorList>
    </citation>
    <scope>NUCLEOTIDE SEQUENCE [LARGE SCALE GENOMIC DNA]</scope>
    <source>
        <strain evidence="3 4">GZAAS20.1005</strain>
    </source>
</reference>
<dbReference type="Proteomes" id="UP000094569">
    <property type="component" value="Unassembled WGS sequence"/>
</dbReference>
<dbReference type="GO" id="GO:0005640">
    <property type="term" value="C:nuclear outer membrane"/>
    <property type="evidence" value="ECO:0007669"/>
    <property type="project" value="TreeGrafter"/>
</dbReference>
<keyword evidence="4" id="KW-1185">Reference proteome</keyword>
<accession>A0A1E3BKH6</accession>
<dbReference type="Pfam" id="PF08058">
    <property type="entry name" value="NPCC"/>
    <property type="match status" value="1"/>
</dbReference>
<dbReference type="InterPro" id="IPR012578">
    <property type="entry name" value="Nucl_pore_cmplx"/>
</dbReference>
<feature type="region of interest" description="Disordered" evidence="1">
    <location>
        <begin position="165"/>
        <end position="252"/>
    </location>
</feature>
<feature type="region of interest" description="Disordered" evidence="1">
    <location>
        <begin position="295"/>
        <end position="316"/>
    </location>
</feature>
<dbReference type="EMBL" id="JXNT01000003">
    <property type="protein sequence ID" value="ODM20856.1"/>
    <property type="molecule type" value="Genomic_DNA"/>
</dbReference>
<comment type="caution">
    <text evidence="3">The sequence shown here is derived from an EMBL/GenBank/DDBJ whole genome shotgun (WGS) entry which is preliminary data.</text>
</comment>
<evidence type="ECO:0000256" key="2">
    <source>
        <dbReference type="SAM" id="Phobius"/>
    </source>
</evidence>
<dbReference type="PANTHER" id="PTHR28003">
    <property type="entry name" value="NUCLEOPORIN POM34"/>
    <property type="match status" value="1"/>
</dbReference>
<evidence type="ECO:0000313" key="3">
    <source>
        <dbReference type="EMBL" id="ODM20856.1"/>
    </source>
</evidence>
<keyword evidence="2" id="KW-0472">Membrane</keyword>
<feature type="compositionally biased region" description="Polar residues" evidence="1">
    <location>
        <begin position="165"/>
        <end position="181"/>
    </location>
</feature>
<keyword evidence="2" id="KW-1133">Transmembrane helix</keyword>
<gene>
    <name evidence="3" type="ORF">SI65_03909</name>
</gene>
<sequence>MASVALWSLSTSGQNFHSCLFCILFVVPYRFCKSMASQSLPSTPRPGSTPIPTPDESRTPGKWRHPHLNEIVRRQNAATFGDHNVRRLVWNGAALLATWFFGGPFKSYASGLRIFSDSPTYPELSLLGLQLFFVLNIFVALYPLFRPKDDLADIPLTPTQRSLLGLNPSASHHASPGTTYVTPPRYRVSASRTASPAGRSASPLSAGASFSASGQGTSSGPTFSPSTSPLLYKAVSNGGRENTRRPSFSSSLGLGSSGFGASGLSTSGFGASGFGASGFGASGFDSSFGSSSPFGRSSLRESTFGPPATPSPIGGKRVNVGLSNKWLYERSRRLSTSNGAL</sequence>
<name>A0A1E3BKH6_ASPCR</name>
<dbReference type="GO" id="GO:0070762">
    <property type="term" value="C:nuclear pore transmembrane ring"/>
    <property type="evidence" value="ECO:0007669"/>
    <property type="project" value="TreeGrafter"/>
</dbReference>
<organism evidence="3 4">
    <name type="scientific">Aspergillus cristatus</name>
    <name type="common">Chinese Fuzhuan brick tea-fermentation fungus</name>
    <name type="synonym">Eurotium cristatum</name>
    <dbReference type="NCBI Taxonomy" id="573508"/>
    <lineage>
        <taxon>Eukaryota</taxon>
        <taxon>Fungi</taxon>
        <taxon>Dikarya</taxon>
        <taxon>Ascomycota</taxon>
        <taxon>Pezizomycotina</taxon>
        <taxon>Eurotiomycetes</taxon>
        <taxon>Eurotiomycetidae</taxon>
        <taxon>Eurotiales</taxon>
        <taxon>Aspergillaceae</taxon>
        <taxon>Aspergillus</taxon>
        <taxon>Aspergillus subgen. Aspergillus</taxon>
    </lineage>
</organism>
<keyword evidence="2" id="KW-0812">Transmembrane</keyword>
<feature type="region of interest" description="Disordered" evidence="1">
    <location>
        <begin position="37"/>
        <end position="63"/>
    </location>
</feature>
<feature type="compositionally biased region" description="Pro residues" evidence="1">
    <location>
        <begin position="43"/>
        <end position="53"/>
    </location>
</feature>
<feature type="transmembrane region" description="Helical" evidence="2">
    <location>
        <begin position="15"/>
        <end position="32"/>
    </location>
</feature>
<dbReference type="GO" id="GO:0006606">
    <property type="term" value="P:protein import into nucleus"/>
    <property type="evidence" value="ECO:0007669"/>
    <property type="project" value="TreeGrafter"/>
</dbReference>
<protein>
    <recommendedName>
        <fullName evidence="5">Nucleoporin POM34</fullName>
    </recommendedName>
</protein>